<reference evidence="7 8" key="1">
    <citation type="submission" date="2019-07" db="EMBL/GenBank/DDBJ databases">
        <title>Qingshengfaniella alkalisoli gen. nov., sp. nov., isolated from saline soil.</title>
        <authorList>
            <person name="Xu L."/>
            <person name="Huang X.-X."/>
            <person name="Sun J.-Q."/>
        </authorList>
    </citation>
    <scope>NUCLEOTIDE SEQUENCE [LARGE SCALE GENOMIC DNA]</scope>
    <source>
        <strain evidence="7 8">DSM 27279</strain>
    </source>
</reference>
<evidence type="ECO:0000259" key="6">
    <source>
        <dbReference type="Pfam" id="PF09864"/>
    </source>
</evidence>
<gene>
    <name evidence="7" type="ORF">FOZ76_04225</name>
</gene>
<dbReference type="Pfam" id="PF09864">
    <property type="entry name" value="MliC"/>
    <property type="match status" value="1"/>
</dbReference>
<dbReference type="AlphaFoldDB" id="A0A556AYJ2"/>
<evidence type="ECO:0000313" key="7">
    <source>
        <dbReference type="EMBL" id="TSH98001.1"/>
    </source>
</evidence>
<keyword evidence="4" id="KW-0449">Lipoprotein</keyword>
<dbReference type="Gene3D" id="2.40.128.200">
    <property type="match status" value="1"/>
</dbReference>
<evidence type="ECO:0000256" key="2">
    <source>
        <dbReference type="ARBA" id="ARBA00023136"/>
    </source>
</evidence>
<dbReference type="InterPro" id="IPR018660">
    <property type="entry name" value="MliC"/>
</dbReference>
<organism evidence="7 8">
    <name type="scientific">Verticiella sediminum</name>
    <dbReference type="NCBI Taxonomy" id="1247510"/>
    <lineage>
        <taxon>Bacteria</taxon>
        <taxon>Pseudomonadati</taxon>
        <taxon>Pseudomonadota</taxon>
        <taxon>Betaproteobacteria</taxon>
        <taxon>Burkholderiales</taxon>
        <taxon>Alcaligenaceae</taxon>
        <taxon>Verticiella</taxon>
    </lineage>
</organism>
<keyword evidence="2" id="KW-0472">Membrane</keyword>
<protein>
    <submittedName>
        <fullName evidence="7">Lysozyme inhibitor</fullName>
    </submittedName>
</protein>
<evidence type="ECO:0000256" key="1">
    <source>
        <dbReference type="ARBA" id="ARBA00022729"/>
    </source>
</evidence>
<feature type="region of interest" description="Disordered" evidence="5">
    <location>
        <begin position="1"/>
        <end position="32"/>
    </location>
</feature>
<evidence type="ECO:0000256" key="5">
    <source>
        <dbReference type="SAM" id="MobiDB-lite"/>
    </source>
</evidence>
<proteinExistence type="predicted"/>
<evidence type="ECO:0000256" key="4">
    <source>
        <dbReference type="ARBA" id="ARBA00023288"/>
    </source>
</evidence>
<sequence length="177" mass="18110">MTGSADIGTARTGKPPSYPSRHGTGVAWPTAVPTTRRNTMPCYRALAGGGVFALGAVLAGCANPYHDTAVSPTTPGASMVGTAVAPMPAPASGSDGGDVIESSFQCGPQTIHTRYSQASDQMTLRVGDAVFPLAPAIAASGARYTGSSAQGPIEFWNRGKEARLTVGTYSYPTCVER</sequence>
<dbReference type="SUPFAM" id="SSF141488">
    <property type="entry name" value="YdhA-like"/>
    <property type="match status" value="1"/>
</dbReference>
<dbReference type="OrthoDB" id="9809132at2"/>
<dbReference type="InterPro" id="IPR036328">
    <property type="entry name" value="MliC_sf"/>
</dbReference>
<accession>A0A556AYJ2</accession>
<evidence type="ECO:0000256" key="3">
    <source>
        <dbReference type="ARBA" id="ARBA00023139"/>
    </source>
</evidence>
<keyword evidence="1" id="KW-0732">Signal</keyword>
<dbReference type="Proteomes" id="UP000318405">
    <property type="component" value="Unassembled WGS sequence"/>
</dbReference>
<evidence type="ECO:0000313" key="8">
    <source>
        <dbReference type="Proteomes" id="UP000318405"/>
    </source>
</evidence>
<keyword evidence="3" id="KW-0564">Palmitate</keyword>
<feature type="domain" description="C-type lysozyme inhibitor" evidence="6">
    <location>
        <begin position="104"/>
        <end position="167"/>
    </location>
</feature>
<dbReference type="EMBL" id="VLTJ01000007">
    <property type="protein sequence ID" value="TSH98001.1"/>
    <property type="molecule type" value="Genomic_DNA"/>
</dbReference>
<keyword evidence="8" id="KW-1185">Reference proteome</keyword>
<name>A0A556AYJ2_9BURK</name>
<comment type="caution">
    <text evidence="7">The sequence shown here is derived from an EMBL/GenBank/DDBJ whole genome shotgun (WGS) entry which is preliminary data.</text>
</comment>